<organism evidence="2 3">
    <name type="scientific">Nepenthes gracilis</name>
    <name type="common">Slender pitcher plant</name>
    <dbReference type="NCBI Taxonomy" id="150966"/>
    <lineage>
        <taxon>Eukaryota</taxon>
        <taxon>Viridiplantae</taxon>
        <taxon>Streptophyta</taxon>
        <taxon>Embryophyta</taxon>
        <taxon>Tracheophyta</taxon>
        <taxon>Spermatophyta</taxon>
        <taxon>Magnoliopsida</taxon>
        <taxon>eudicotyledons</taxon>
        <taxon>Gunneridae</taxon>
        <taxon>Pentapetalae</taxon>
        <taxon>Caryophyllales</taxon>
        <taxon>Nepenthaceae</taxon>
        <taxon>Nepenthes</taxon>
    </lineage>
</organism>
<reference evidence="2" key="1">
    <citation type="submission" date="2023-05" db="EMBL/GenBank/DDBJ databases">
        <title>Nepenthes gracilis genome sequencing.</title>
        <authorList>
            <person name="Fukushima K."/>
        </authorList>
    </citation>
    <scope>NUCLEOTIDE SEQUENCE</scope>
    <source>
        <strain evidence="2">SING2019-196</strain>
    </source>
</reference>
<sequence length="158" mass="17539">MLHQESVGQISSAGNKFSPNPVNPKVNVSDLNIWAQVQQISYSGYALASEHYPQLQQLLQQQQQQLAHPQKFISAGSHFVHFPAAAAPLSTYYPLFASQHPQLDQQYPFYYIRAAQPHAYGLPAQQTNFSEAASAIPSNYPQAPPNHTMITTSTVYDP</sequence>
<proteinExistence type="predicted"/>
<evidence type="ECO:0000313" key="2">
    <source>
        <dbReference type="EMBL" id="GMH27486.1"/>
    </source>
</evidence>
<dbReference type="AlphaFoldDB" id="A0AAD3TER0"/>
<protein>
    <submittedName>
        <fullName evidence="2">Uncharacterized protein</fullName>
    </submittedName>
</protein>
<dbReference type="Proteomes" id="UP001279734">
    <property type="component" value="Unassembled WGS sequence"/>
</dbReference>
<keyword evidence="3" id="KW-1185">Reference proteome</keyword>
<feature type="compositionally biased region" description="Polar residues" evidence="1">
    <location>
        <begin position="1"/>
        <end position="20"/>
    </location>
</feature>
<gene>
    <name evidence="2" type="ORF">Nepgr_029329</name>
</gene>
<evidence type="ECO:0000313" key="3">
    <source>
        <dbReference type="Proteomes" id="UP001279734"/>
    </source>
</evidence>
<evidence type="ECO:0000256" key="1">
    <source>
        <dbReference type="SAM" id="MobiDB-lite"/>
    </source>
</evidence>
<accession>A0AAD3TER0</accession>
<feature type="region of interest" description="Disordered" evidence="1">
    <location>
        <begin position="1"/>
        <end position="21"/>
    </location>
</feature>
<dbReference type="EMBL" id="BSYO01000033">
    <property type="protein sequence ID" value="GMH27486.1"/>
    <property type="molecule type" value="Genomic_DNA"/>
</dbReference>
<comment type="caution">
    <text evidence="2">The sequence shown here is derived from an EMBL/GenBank/DDBJ whole genome shotgun (WGS) entry which is preliminary data.</text>
</comment>
<name>A0AAD3TER0_NEPGR</name>